<dbReference type="Pfam" id="PF00561">
    <property type="entry name" value="Abhydrolase_1"/>
    <property type="match status" value="1"/>
</dbReference>
<keyword evidence="1 3" id="KW-0378">Hydrolase</keyword>
<dbReference type="OrthoDB" id="2987348at2"/>
<sequence length="289" mass="32022">MIEPARPARMTQFQNDGLVFDVRDEGPSNGPVVIALHGFPQTSASWRGVAPLLASAGYRVLAPDQRGYSPQARPKAVKSYVLDKLAADVVALADQAGAERFDLLGHDWGAAVAWHVAANHPRRVRAVTALSVPHPRAFTAAMARGTQLLRSWYMLFFQIPWLPERLARKENSLLLTALQRYVSTPEPLRAQMSDLMRDPRTARGAINWYRAMRYPARPTGRVAVPALFVWSDKDNAITRKAAELCGDHVDAPYRFETIAGAGHWIPHEHAEQVAGLMLEHLAARAAERS</sequence>
<keyword evidence="4" id="KW-1185">Reference proteome</keyword>
<dbReference type="InterPro" id="IPR000639">
    <property type="entry name" value="Epox_hydrolase-like"/>
</dbReference>
<reference evidence="3 4" key="1">
    <citation type="journal article" date="2010" name="Stand. Genomic Sci.">
        <title>Complete genome sequence of Segniliparus rotundus type strain (CDC 1076).</title>
        <authorList>
            <person name="Sikorski J."/>
            <person name="Lapidus A."/>
            <person name="Copeland A."/>
            <person name="Misra M."/>
            <person name="Glavina Del Rio T."/>
            <person name="Nolan M."/>
            <person name="Lucas S."/>
            <person name="Chen F."/>
            <person name="Tice H."/>
            <person name="Cheng J.F."/>
            <person name="Jando M."/>
            <person name="Schneider S."/>
            <person name="Bruce D."/>
            <person name="Goodwin L."/>
            <person name="Pitluck S."/>
            <person name="Liolios K."/>
            <person name="Mikhailova N."/>
            <person name="Pati A."/>
            <person name="Ivanova N."/>
            <person name="Mavromatis K."/>
            <person name="Chen A."/>
            <person name="Palaniappan K."/>
            <person name="Chertkov O."/>
            <person name="Land M."/>
            <person name="Hauser L."/>
            <person name="Chang Y.J."/>
            <person name="Jeffries C.D."/>
            <person name="Brettin T."/>
            <person name="Detter J.C."/>
            <person name="Han C."/>
            <person name="Rohde M."/>
            <person name="Goker M."/>
            <person name="Bristow J."/>
            <person name="Eisen J.A."/>
            <person name="Markowitz V."/>
            <person name="Hugenholtz P."/>
            <person name="Kyrpides N.C."/>
            <person name="Klenk H.P."/>
        </authorList>
    </citation>
    <scope>NUCLEOTIDE SEQUENCE [LARGE SCALE GENOMIC DNA]</scope>
    <source>
        <strain evidence="4">ATCC BAA-972 / CDC 1076 / CIP 108378 / DSM 44985 / JCM 13578</strain>
    </source>
</reference>
<dbReference type="Proteomes" id="UP000002247">
    <property type="component" value="Chromosome"/>
</dbReference>
<dbReference type="eggNOG" id="COG2267">
    <property type="taxonomic scope" value="Bacteria"/>
</dbReference>
<dbReference type="RefSeq" id="WP_013139785.1">
    <property type="nucleotide sequence ID" value="NC_014168.1"/>
</dbReference>
<dbReference type="HOGENOM" id="CLU_020336_7_3_11"/>
<dbReference type="GO" id="GO:0016787">
    <property type="term" value="F:hydrolase activity"/>
    <property type="evidence" value="ECO:0007669"/>
    <property type="project" value="UniProtKB-KW"/>
</dbReference>
<gene>
    <name evidence="3" type="ordered locus">Srot_2907</name>
</gene>
<proteinExistence type="predicted"/>
<dbReference type="STRING" id="640132.Srot_2907"/>
<dbReference type="EMBL" id="CP001958">
    <property type="protein sequence ID" value="ADG99336.1"/>
    <property type="molecule type" value="Genomic_DNA"/>
</dbReference>
<dbReference type="InterPro" id="IPR000073">
    <property type="entry name" value="AB_hydrolase_1"/>
</dbReference>
<evidence type="ECO:0000313" key="4">
    <source>
        <dbReference type="Proteomes" id="UP000002247"/>
    </source>
</evidence>
<feature type="domain" description="AB hydrolase-1" evidence="2">
    <location>
        <begin position="31"/>
        <end position="269"/>
    </location>
</feature>
<dbReference type="AlphaFoldDB" id="D6ZDS9"/>
<accession>D6ZDS9</accession>
<protein>
    <submittedName>
        <fullName evidence="3">Alpha/beta hydrolase fold protein</fullName>
    </submittedName>
</protein>
<evidence type="ECO:0000259" key="2">
    <source>
        <dbReference type="Pfam" id="PF00561"/>
    </source>
</evidence>
<evidence type="ECO:0000256" key="1">
    <source>
        <dbReference type="ARBA" id="ARBA00022801"/>
    </source>
</evidence>
<dbReference type="Gene3D" id="3.40.50.1820">
    <property type="entry name" value="alpha/beta hydrolase"/>
    <property type="match status" value="1"/>
</dbReference>
<dbReference type="PRINTS" id="PR00412">
    <property type="entry name" value="EPOXHYDRLASE"/>
</dbReference>
<dbReference type="PRINTS" id="PR00111">
    <property type="entry name" value="ABHYDROLASE"/>
</dbReference>
<organism evidence="3 4">
    <name type="scientific">Segniliparus rotundus (strain ATCC BAA-972 / CDC 1076 / CIP 108378 / DSM 44985 / JCM 13578)</name>
    <dbReference type="NCBI Taxonomy" id="640132"/>
    <lineage>
        <taxon>Bacteria</taxon>
        <taxon>Bacillati</taxon>
        <taxon>Actinomycetota</taxon>
        <taxon>Actinomycetes</taxon>
        <taxon>Mycobacteriales</taxon>
        <taxon>Segniliparaceae</taxon>
        <taxon>Segniliparus</taxon>
    </lineage>
</organism>
<evidence type="ECO:0000313" key="3">
    <source>
        <dbReference type="EMBL" id="ADG99336.1"/>
    </source>
</evidence>
<dbReference type="KEGG" id="srt:Srot_2907"/>
<name>D6ZDS9_SEGRD</name>
<dbReference type="PANTHER" id="PTHR43329">
    <property type="entry name" value="EPOXIDE HYDROLASE"/>
    <property type="match status" value="1"/>
</dbReference>
<dbReference type="SUPFAM" id="SSF53474">
    <property type="entry name" value="alpha/beta-Hydrolases"/>
    <property type="match status" value="1"/>
</dbReference>
<dbReference type="InterPro" id="IPR029058">
    <property type="entry name" value="AB_hydrolase_fold"/>
</dbReference>